<dbReference type="Proteomes" id="UP000005323">
    <property type="component" value="Unassembled WGS sequence"/>
</dbReference>
<dbReference type="AlphaFoldDB" id="I9U442"/>
<name>I9U442_HELPX</name>
<organism evidence="1 2">
    <name type="scientific">Helicobacter pylori Hp A-26</name>
    <dbReference type="NCBI Taxonomy" id="992056"/>
    <lineage>
        <taxon>Bacteria</taxon>
        <taxon>Pseudomonadati</taxon>
        <taxon>Campylobacterota</taxon>
        <taxon>Epsilonproteobacteria</taxon>
        <taxon>Campylobacterales</taxon>
        <taxon>Helicobacteraceae</taxon>
        <taxon>Helicobacter</taxon>
    </lineage>
</organism>
<evidence type="ECO:0000313" key="1">
    <source>
        <dbReference type="EMBL" id="EJB76706.1"/>
    </source>
</evidence>
<reference evidence="1 2" key="1">
    <citation type="journal article" date="2013" name="Pathog. Dis.">
        <title>Genome sequences of 65 Helicobacter pylori strains isolated from asymptomatic individuals and patients with gastric cancer, peptic ulcer disease, or gastritis.</title>
        <authorList>
            <person name="Blanchard T.G."/>
            <person name="Czinn S.J."/>
            <person name="Correa P."/>
            <person name="Nakazawa T."/>
            <person name="Keelan M."/>
            <person name="Morningstar L."/>
            <person name="Santana-Cruz I."/>
            <person name="Maroo A."/>
            <person name="McCracken C."/>
            <person name="Shefchek K."/>
            <person name="Daugherty S."/>
            <person name="Song Y."/>
            <person name="Fraser C.M."/>
            <person name="Fricke W.F."/>
        </authorList>
    </citation>
    <scope>NUCLEOTIDE SEQUENCE [LARGE SCALE GENOMIC DNA]</scope>
    <source>
        <strain evidence="1 2">Hp A-26</strain>
    </source>
</reference>
<sequence>MPQKANRLFKVRVKGWGKSPPRLKQFSLFGQTQFVARSAW</sequence>
<evidence type="ECO:0000313" key="2">
    <source>
        <dbReference type="Proteomes" id="UP000005323"/>
    </source>
</evidence>
<comment type="caution">
    <text evidence="1">The sequence shown here is derived from an EMBL/GenBank/DDBJ whole genome shotgun (WGS) entry which is preliminary data.</text>
</comment>
<proteinExistence type="predicted"/>
<accession>I9U442</accession>
<protein>
    <submittedName>
        <fullName evidence="1">Uncharacterized protein</fullName>
    </submittedName>
</protein>
<dbReference type="EMBL" id="AKOV01000001">
    <property type="protein sequence ID" value="EJB76706.1"/>
    <property type="molecule type" value="Genomic_DNA"/>
</dbReference>
<gene>
    <name evidence="1" type="ORF">HPHPA26_0597</name>
</gene>